<dbReference type="PROSITE" id="PS00631">
    <property type="entry name" value="CYTOSOL_AP"/>
    <property type="match status" value="1"/>
</dbReference>
<dbReference type="GO" id="GO:0005737">
    <property type="term" value="C:cytoplasm"/>
    <property type="evidence" value="ECO:0007669"/>
    <property type="project" value="InterPro"/>
</dbReference>
<dbReference type="InterPro" id="IPR011356">
    <property type="entry name" value="Leucine_aapep/pepB"/>
</dbReference>
<dbReference type="Proteomes" id="UP000257559">
    <property type="component" value="Chromosome"/>
</dbReference>
<dbReference type="AlphaFoldDB" id="A0A3B0PPW6"/>
<feature type="domain" description="Cytosol aminopeptidase" evidence="9">
    <location>
        <begin position="10"/>
        <end position="17"/>
    </location>
</feature>
<evidence type="ECO:0000313" key="10">
    <source>
        <dbReference type="EMBL" id="SYV97847.1"/>
    </source>
</evidence>
<evidence type="ECO:0000256" key="8">
    <source>
        <dbReference type="ARBA" id="ARBA00050061"/>
    </source>
</evidence>
<protein>
    <recommendedName>
        <fullName evidence="7">Probable cytosol aminopeptidase</fullName>
    </recommendedName>
    <alternativeName>
        <fullName evidence="8">Leucine aminopeptidase</fullName>
    </alternativeName>
    <alternativeName>
        <fullName evidence="5">Leucyl aminopeptidase</fullName>
    </alternativeName>
</protein>
<dbReference type="KEGG" id="medw:NCTC10132_01218"/>
<evidence type="ECO:0000256" key="2">
    <source>
        <dbReference type="ARBA" id="ARBA00022438"/>
    </source>
</evidence>
<dbReference type="InterPro" id="IPR000819">
    <property type="entry name" value="Peptidase_M17_C"/>
</dbReference>
<keyword evidence="4 10" id="KW-0378">Hydrolase</keyword>
<reference evidence="11" key="1">
    <citation type="submission" date="2018-06" db="EMBL/GenBank/DDBJ databases">
        <authorList>
            <consortium name="Pathogen Informatics"/>
        </authorList>
    </citation>
    <scope>NUCLEOTIDE SEQUENCE [LARGE SCALE GENOMIC DNA]</scope>
    <source>
        <strain evidence="11">NCTC10132</strain>
    </source>
</reference>
<dbReference type="GO" id="GO:0070006">
    <property type="term" value="F:metalloaminopeptidase activity"/>
    <property type="evidence" value="ECO:0007669"/>
    <property type="project" value="InterPro"/>
</dbReference>
<sequence>MNGKTVEINNTDAEGRLVMADGITYAVRNLKATRIVDVATLTGAILVALGSTYTGVW</sequence>
<keyword evidence="11" id="KW-1185">Reference proteome</keyword>
<evidence type="ECO:0000256" key="7">
    <source>
        <dbReference type="ARBA" id="ARBA00050021"/>
    </source>
</evidence>
<accession>A0A3B0PPW6</accession>
<dbReference type="GO" id="GO:0030145">
    <property type="term" value="F:manganese ion binding"/>
    <property type="evidence" value="ECO:0007669"/>
    <property type="project" value="InterPro"/>
</dbReference>
<dbReference type="PANTHER" id="PTHR11963:SF23">
    <property type="entry name" value="CYTOSOL AMINOPEPTIDASE"/>
    <property type="match status" value="1"/>
</dbReference>
<keyword evidence="3" id="KW-0645">Protease</keyword>
<comment type="function">
    <text evidence="6">Presumably involved in the processing and regular turnover of intracellular proteins. Catalyzes the removal of unsubstituted N-terminal amino acids from various peptides.</text>
</comment>
<dbReference type="EMBL" id="LS991951">
    <property type="protein sequence ID" value="SYV97847.1"/>
    <property type="molecule type" value="Genomic_DNA"/>
</dbReference>
<evidence type="ECO:0000256" key="6">
    <source>
        <dbReference type="ARBA" id="ARBA00049972"/>
    </source>
</evidence>
<comment type="similarity">
    <text evidence="1">Belongs to the peptidase M17 family.</text>
</comment>
<organism evidence="10 11">
    <name type="scientific">Mycoplasmopsis edwardii</name>
    <dbReference type="NCBI Taxonomy" id="53558"/>
    <lineage>
        <taxon>Bacteria</taxon>
        <taxon>Bacillati</taxon>
        <taxon>Mycoplasmatota</taxon>
        <taxon>Mycoplasmoidales</taxon>
        <taxon>Metamycoplasmataceae</taxon>
        <taxon>Mycoplasmopsis</taxon>
    </lineage>
</organism>
<feature type="non-terminal residue" evidence="10">
    <location>
        <position position="57"/>
    </location>
</feature>
<name>A0A3B0PPW6_9BACT</name>
<evidence type="ECO:0000256" key="5">
    <source>
        <dbReference type="ARBA" id="ARBA00033172"/>
    </source>
</evidence>
<keyword evidence="2 10" id="KW-0031">Aminopeptidase</keyword>
<dbReference type="Pfam" id="PF00883">
    <property type="entry name" value="Peptidase_M17"/>
    <property type="match status" value="1"/>
</dbReference>
<dbReference type="SUPFAM" id="SSF53187">
    <property type="entry name" value="Zn-dependent exopeptidases"/>
    <property type="match status" value="1"/>
</dbReference>
<dbReference type="GO" id="GO:0006508">
    <property type="term" value="P:proteolysis"/>
    <property type="evidence" value="ECO:0007669"/>
    <property type="project" value="UniProtKB-KW"/>
</dbReference>
<evidence type="ECO:0000259" key="9">
    <source>
        <dbReference type="PROSITE" id="PS00631"/>
    </source>
</evidence>
<evidence type="ECO:0000256" key="4">
    <source>
        <dbReference type="ARBA" id="ARBA00022801"/>
    </source>
</evidence>
<gene>
    <name evidence="10" type="primary">pepA_4</name>
    <name evidence="10" type="ORF">NCTC10132_01218</name>
</gene>
<evidence type="ECO:0000256" key="3">
    <source>
        <dbReference type="ARBA" id="ARBA00022670"/>
    </source>
</evidence>
<evidence type="ECO:0000256" key="1">
    <source>
        <dbReference type="ARBA" id="ARBA00009528"/>
    </source>
</evidence>
<dbReference type="PRINTS" id="PR00481">
    <property type="entry name" value="LAMNOPPTDASE"/>
</dbReference>
<dbReference type="Gene3D" id="3.40.630.10">
    <property type="entry name" value="Zn peptidases"/>
    <property type="match status" value="1"/>
</dbReference>
<dbReference type="PANTHER" id="PTHR11963">
    <property type="entry name" value="LEUCINE AMINOPEPTIDASE-RELATED"/>
    <property type="match status" value="1"/>
</dbReference>
<evidence type="ECO:0000313" key="11">
    <source>
        <dbReference type="Proteomes" id="UP000257559"/>
    </source>
</evidence>
<proteinExistence type="inferred from homology"/>